<keyword evidence="1" id="KW-0812">Transmembrane</keyword>
<dbReference type="EMBL" id="PRLG01000001">
    <property type="protein sequence ID" value="PYY31397.1"/>
    <property type="molecule type" value="Genomic_DNA"/>
</dbReference>
<feature type="transmembrane region" description="Helical" evidence="1">
    <location>
        <begin position="67"/>
        <end position="90"/>
    </location>
</feature>
<accession>A0A2W0CGN9</accession>
<organism evidence="2 3">
    <name type="scientific">Paenibacillus illinoisensis</name>
    <dbReference type="NCBI Taxonomy" id="59845"/>
    <lineage>
        <taxon>Bacteria</taxon>
        <taxon>Bacillati</taxon>
        <taxon>Bacillota</taxon>
        <taxon>Bacilli</taxon>
        <taxon>Bacillales</taxon>
        <taxon>Paenibacillaceae</taxon>
        <taxon>Paenibacillus</taxon>
    </lineage>
</organism>
<dbReference type="OrthoDB" id="2448479at2"/>
<protein>
    <submittedName>
        <fullName evidence="2">ABC transporter EcsB</fullName>
    </submittedName>
</protein>
<dbReference type="Proteomes" id="UP000247459">
    <property type="component" value="Unassembled WGS sequence"/>
</dbReference>
<proteinExistence type="predicted"/>
<dbReference type="RefSeq" id="WP_110755388.1">
    <property type="nucleotide sequence ID" value="NZ_PRLG01000001.1"/>
</dbReference>
<feature type="transmembrane region" description="Helical" evidence="1">
    <location>
        <begin position="201"/>
        <end position="219"/>
    </location>
</feature>
<evidence type="ECO:0000256" key="1">
    <source>
        <dbReference type="SAM" id="Phobius"/>
    </source>
</evidence>
<evidence type="ECO:0000313" key="2">
    <source>
        <dbReference type="EMBL" id="PYY31397.1"/>
    </source>
</evidence>
<feature type="transmembrane region" description="Helical" evidence="1">
    <location>
        <begin position="111"/>
        <end position="133"/>
    </location>
</feature>
<sequence length="416" mass="47381">MGNSERYTPIRLYRRRSREHFNGELKNLRLAVDWTVWLYLLVPGLLYLIGWYSSLWTKPLPTWATELSVPVLTGLIDIVMLSGGVLIFVEEADMLFLKSRPLWMLTLMKQGLFRACVLHLGKMMVITALTAPLWSRVYEMSFTPIALLALWFGIVASIQAIALHIIKVRYTGWRRWIRLIPTAIALGLFTIRTTSWMDGEIWRQLAGIFVGILILVTLIQIRLLMKGAFEGDVREALRGRLKLTALMLSQSVSKPKVPRTKTVIFRKRRRLLRNRSMSNRTAETAFKAFFRDSSTMKLYLQLSSLSTAAVMLPPFPVNVIVCCLLIIMLTLLFYRSWDVFANSDYVQLLSYDPAALHRAGLTMVRMLFIPLGLIMGFALGITWLGWLLSIIVAAAVVVFGLFCLSVGGWIRLTRSS</sequence>
<evidence type="ECO:0000313" key="3">
    <source>
        <dbReference type="Proteomes" id="UP000247459"/>
    </source>
</evidence>
<dbReference type="InterPro" id="IPR010288">
    <property type="entry name" value="EcsB_ABC"/>
</dbReference>
<keyword evidence="1" id="KW-0472">Membrane</keyword>
<dbReference type="Pfam" id="PF05975">
    <property type="entry name" value="EcsB"/>
    <property type="match status" value="1"/>
</dbReference>
<feature type="transmembrane region" description="Helical" evidence="1">
    <location>
        <begin position="315"/>
        <end position="335"/>
    </location>
</feature>
<dbReference type="AlphaFoldDB" id="A0A2W0CGN9"/>
<feature type="transmembrane region" description="Helical" evidence="1">
    <location>
        <begin position="145"/>
        <end position="164"/>
    </location>
</feature>
<comment type="caution">
    <text evidence="2">The sequence shown here is derived from an EMBL/GenBank/DDBJ whole genome shotgun (WGS) entry which is preliminary data.</text>
</comment>
<feature type="transmembrane region" description="Helical" evidence="1">
    <location>
        <begin position="355"/>
        <end position="379"/>
    </location>
</feature>
<feature type="transmembrane region" description="Helical" evidence="1">
    <location>
        <begin position="36"/>
        <end position="55"/>
    </location>
</feature>
<reference evidence="2 3" key="1">
    <citation type="submission" date="2018-01" db="EMBL/GenBank/DDBJ databases">
        <title>Genome sequence of the PGP bacterium Paenibacillus illinoisensis E3.</title>
        <authorList>
            <person name="Rolli E."/>
            <person name="Marasco R."/>
            <person name="Bessem C."/>
            <person name="Michoud G."/>
            <person name="Gaiarsa S."/>
            <person name="Borin S."/>
            <person name="Daffonchio D."/>
        </authorList>
    </citation>
    <scope>NUCLEOTIDE SEQUENCE [LARGE SCALE GENOMIC DNA]</scope>
    <source>
        <strain evidence="2 3">E3</strain>
    </source>
</reference>
<keyword evidence="1" id="KW-1133">Transmembrane helix</keyword>
<dbReference type="GO" id="GO:0016020">
    <property type="term" value="C:membrane"/>
    <property type="evidence" value="ECO:0007669"/>
    <property type="project" value="InterPro"/>
</dbReference>
<gene>
    <name evidence="2" type="ORF">PIL02S_00028</name>
</gene>
<name>A0A2W0CGN9_9BACL</name>
<feature type="transmembrane region" description="Helical" evidence="1">
    <location>
        <begin position="386"/>
        <end position="410"/>
    </location>
</feature>